<gene>
    <name evidence="1" type="ORF">GBO79_02120</name>
    <name evidence="2" type="ORF">ITQ97_00900</name>
</gene>
<dbReference type="EMBL" id="JADOFV010000001">
    <property type="protein sequence ID" value="MBF7126396.1"/>
    <property type="molecule type" value="Genomic_DNA"/>
</dbReference>
<dbReference type="Proteomes" id="UP000743107">
    <property type="component" value="Unassembled WGS sequence"/>
</dbReference>
<evidence type="ECO:0000313" key="2">
    <source>
        <dbReference type="EMBL" id="MBF7126396.1"/>
    </source>
</evidence>
<evidence type="ECO:0000313" key="1">
    <source>
        <dbReference type="EMBL" id="KAF0415138.1"/>
    </source>
</evidence>
<dbReference type="EMBL" id="WENB01000001">
    <property type="protein sequence ID" value="KAF0415138.1"/>
    <property type="molecule type" value="Genomic_DNA"/>
</dbReference>
<name>A0A6L5A3P1_PEDPE</name>
<reference evidence="1" key="1">
    <citation type="submission" date="2019-10" db="EMBL/GenBank/DDBJ databases">
        <authorList>
            <person name="Irmler S."/>
            <person name="Berthoud H."/>
            <person name="Roetschi A."/>
            <person name="Arias E."/>
            <person name="Shani N."/>
            <person name="Wuethrich D."/>
            <person name="Bruggmann R."/>
        </authorList>
    </citation>
    <scope>NUCLEOTIDE SEQUENCE</scope>
    <source>
        <strain evidence="1">FAM13073</strain>
    </source>
</reference>
<reference evidence="1" key="2">
    <citation type="submission" date="2019-12" db="EMBL/GenBank/DDBJ databases">
        <title>SpeciesPrimer: A bioinformatics pipeline dedicated to the design of qPCR primers for the quantification of bacterial species.</title>
        <authorList>
            <person name="Dreier M."/>
            <person name="Berthoud H."/>
            <person name="Shani N."/>
            <person name="Wechsler D."/>
            <person name="Junier P."/>
        </authorList>
    </citation>
    <scope>NUCLEOTIDE SEQUENCE</scope>
    <source>
        <strain evidence="1">FAM13073</strain>
    </source>
</reference>
<dbReference type="AlphaFoldDB" id="A0A6L5A3P1"/>
<dbReference type="Pfam" id="PF19952">
    <property type="entry name" value="DUF6414"/>
    <property type="match status" value="1"/>
</dbReference>
<organism evidence="2 4">
    <name type="scientific">Pediococcus pentosaceus</name>
    <dbReference type="NCBI Taxonomy" id="1255"/>
    <lineage>
        <taxon>Bacteria</taxon>
        <taxon>Bacillati</taxon>
        <taxon>Bacillota</taxon>
        <taxon>Bacilli</taxon>
        <taxon>Lactobacillales</taxon>
        <taxon>Lactobacillaceae</taxon>
        <taxon>Pediococcus</taxon>
    </lineage>
</organism>
<reference evidence="3" key="3">
    <citation type="submission" date="2020-03" db="EMBL/GenBank/DDBJ databases">
        <title>SpeciesPrimer: A bioinformatics pipeline dedicated to the design of qPCR primers for the quantification of bacterial species.</title>
        <authorList>
            <person name="Dreier M."/>
            <person name="Berthoud H."/>
            <person name="Shani N."/>
            <person name="Wechsler D."/>
            <person name="Junier P."/>
        </authorList>
    </citation>
    <scope>NUCLEOTIDE SEQUENCE [LARGE SCALE GENOMIC DNA]</scope>
    <source>
        <strain evidence="3">FAM13073</strain>
    </source>
</reference>
<comment type="caution">
    <text evidence="2">The sequence shown here is derived from an EMBL/GenBank/DDBJ whole genome shotgun (WGS) entry which is preliminary data.</text>
</comment>
<accession>A0A6L5A3P1</accession>
<dbReference type="InterPro" id="IPR045633">
    <property type="entry name" value="DUF6414"/>
</dbReference>
<protein>
    <submittedName>
        <fullName evidence="2">Uncharacterized protein</fullName>
    </submittedName>
</protein>
<evidence type="ECO:0000313" key="4">
    <source>
        <dbReference type="Proteomes" id="UP000743107"/>
    </source>
</evidence>
<sequence length="286" mass="31545">MDNSEQSDYKEIIYLDQIELDSALAQLEKGLKESIVNGDVSTQQAGESTTIKGNMSGTLDGIFAKGTATMESEIASNESNSEGISKTINVVLNDYKIERLIKILDKTESITVRNSALESQDGEFILLQSEFRLTDFELFLNMITSKGIKKLMQTIPAENGNPTWNKGIENGFKLSANVAEMGKTLFQNNILISAKDSISYAERKNFRMNSGQLQLLSGTNRSIFILGIVESKLGTKKNDIDEVTQSLDLGLQELGNITSSLSELVLTSMGFAKENDRLIKPIAIYF</sequence>
<evidence type="ECO:0000313" key="3">
    <source>
        <dbReference type="Proteomes" id="UP000472573"/>
    </source>
</evidence>
<reference evidence="2" key="4">
    <citation type="submission" date="2020-11" db="EMBL/GenBank/DDBJ databases">
        <title>Antibiotic susceptibility profiles of Pediococcus pentosaceus from various origins and their implications for the safety assessment of strains with food-technology applications.</title>
        <authorList>
            <person name="Shani N."/>
            <person name="Oberhaensli S."/>
            <person name="Arias E."/>
        </authorList>
    </citation>
    <scope>NUCLEOTIDE SEQUENCE</scope>
    <source>
        <strain evidence="2">FAM 19164</strain>
    </source>
</reference>
<dbReference type="Proteomes" id="UP000472573">
    <property type="component" value="Unassembled WGS sequence"/>
</dbReference>
<dbReference type="RefSeq" id="WP_138428832.1">
    <property type="nucleotide sequence ID" value="NZ_JABJXG010000014.1"/>
</dbReference>
<keyword evidence="3" id="KW-1185">Reference proteome</keyword>
<proteinExistence type="predicted"/>